<dbReference type="CDD" id="cd07682">
    <property type="entry name" value="F-BAR_srGAP2"/>
    <property type="match status" value="1"/>
</dbReference>
<dbReference type="SMART" id="SM00326">
    <property type="entry name" value="SH3"/>
    <property type="match status" value="1"/>
</dbReference>
<dbReference type="GO" id="GO:0045335">
    <property type="term" value="C:phagocytic vesicle"/>
    <property type="evidence" value="ECO:0007669"/>
    <property type="project" value="UniProtKB-SubCell"/>
</dbReference>
<evidence type="ECO:0000256" key="5">
    <source>
        <dbReference type="ARBA" id="ARBA00004552"/>
    </source>
</evidence>
<dbReference type="Gene3D" id="1.10.555.10">
    <property type="entry name" value="Rho GTPase activation protein"/>
    <property type="match status" value="1"/>
</dbReference>
<keyword evidence="29" id="KW-1185">Reference proteome</keyword>
<dbReference type="SMART" id="SM00055">
    <property type="entry name" value="FCH"/>
    <property type="match status" value="1"/>
</dbReference>
<reference evidence="28" key="1">
    <citation type="submission" date="2025-08" db="UniProtKB">
        <authorList>
            <consortium name="Ensembl"/>
        </authorList>
    </citation>
    <scope>IDENTIFICATION</scope>
</reference>
<sequence>MTSPAKFKKDKEIIAEYDTQVKEIRAQLTEQMKCLDQQCELRVQLLQDLQDFFRKKAEIEMDYSRNLEKLAERFLAKTRSTKDQQFKKDQNVLSPVNCWNLLLNQVKRESRDHTTLSDIYLNNIIPRFVQVSEDSGRLFKKSKEVGQQLQDDLMKVLNELYSVMKTYHMYNADSISAQSKLKEAEKQEEKQIGKSVKQEDRQTPRSPDSTANVRIEEKHVRRSSVKKIEKMKEKRQAKYTENKLKAIKARNEYLLALEATNASVFKYYIHDLSDLIDQCCDLGYHASLNRALRTFLSAELNLEQSKHEGLDAIENAVENLDATSDKQRLMEMYNNVFCPPMKFEFQPHMGDMASQLCAQQPVQSELVQRCQQLQSRLSTLKIENEEVKKTMEATLQTIQDIVTVEDFDVSDCFQYSNSMESVKSTVSETFMSKPSIAKRRANQQETEQFYFTKMKEYLEGRNLITKLQAKHDLLQKTLGESQRTDCSLILTCFSLAFQDSSQAIPLVVESCIRFISRHGLQHEGIFRVSGSQVEVNDIKNAFERGEDPLAGDQNDHDMDSIAGVLKLYFRGLEHPLFPKDIFHDLMACVTMDNLQERALHIRKVLLVLPKTTLIIMRYLFAFLNHLSQFSEENMMDPYNLAICFGPSLMSVPEGHDQVSCQAHVNELIKTIIIQHENIFPSPRELEGPVYSRGGSMEDYCDSPHGETTLAEDSTQDVTTEHHTSDDECEPIEAIAKFDYVGRTARELSFKKGASLLLYQRASDDWWEGRHNGIDGLIPHQYIVVQDTEDGVVERSSPKSEIEVISEPPEEKVTARAGASCPSGGHVADIYLANINKQRKRPESGSIRKTFRSDSHGLSSSLTDSSSPGMGASCRPSSQPILSQSLPKEGPEKCSISGHGSLNSISRHSSLKNRLDSPQIRKTATAGRSKSFNNHRPMDPEVIAQDIETTMNSALNELRELERQSSVKHTPDVVLDTLEPLKTSPVVAPTSEPSSPLHTQLLKDPEPTFQRSASTAGDIACTFRPVKSVKMAAPVKPPATRPKPTVFPKTNATSPGVNSAASPQSTDKSCTV</sequence>
<feature type="compositionally biased region" description="Polar residues" evidence="24">
    <location>
        <begin position="1047"/>
        <end position="1071"/>
    </location>
</feature>
<dbReference type="PROSITE" id="PS50238">
    <property type="entry name" value="RHOGAP"/>
    <property type="match status" value="1"/>
</dbReference>
<dbReference type="Gene3D" id="2.30.30.40">
    <property type="entry name" value="SH3 Domains"/>
    <property type="match status" value="1"/>
</dbReference>
<dbReference type="GO" id="GO:0005829">
    <property type="term" value="C:cytosol"/>
    <property type="evidence" value="ECO:0007669"/>
    <property type="project" value="UniProtKB-SubCell"/>
</dbReference>
<evidence type="ECO:0000256" key="9">
    <source>
        <dbReference type="ARBA" id="ARBA00022490"/>
    </source>
</evidence>
<gene>
    <name evidence="28" type="primary">SRGAP2</name>
</gene>
<evidence type="ECO:0000256" key="4">
    <source>
        <dbReference type="ARBA" id="ARBA00004514"/>
    </source>
</evidence>
<evidence type="ECO:0000256" key="16">
    <source>
        <dbReference type="ARBA" id="ARBA00023273"/>
    </source>
</evidence>
<feature type="region of interest" description="Disordered" evidence="24">
    <location>
        <begin position="1028"/>
        <end position="1071"/>
    </location>
</feature>
<dbReference type="InterPro" id="IPR000198">
    <property type="entry name" value="RhoGAP_dom"/>
</dbReference>
<keyword evidence="6 21" id="KW-0728">SH3 domain</keyword>
<organism evidence="28 29">
    <name type="scientific">Propithecus coquereli</name>
    <name type="common">Coquerel's sifaka</name>
    <name type="synonym">Propithecus verreauxi coquereli</name>
    <dbReference type="NCBI Taxonomy" id="379532"/>
    <lineage>
        <taxon>Eukaryota</taxon>
        <taxon>Metazoa</taxon>
        <taxon>Chordata</taxon>
        <taxon>Craniata</taxon>
        <taxon>Vertebrata</taxon>
        <taxon>Euteleostomi</taxon>
        <taxon>Mammalia</taxon>
        <taxon>Eutheria</taxon>
        <taxon>Euarchontoglires</taxon>
        <taxon>Primates</taxon>
        <taxon>Strepsirrhini</taxon>
        <taxon>Lemuriformes</taxon>
        <taxon>Indriidae</taxon>
        <taxon>Propithecus</taxon>
    </lineage>
</organism>
<evidence type="ECO:0000256" key="23">
    <source>
        <dbReference type="SAM" id="Coils"/>
    </source>
</evidence>
<dbReference type="GO" id="GO:0007399">
    <property type="term" value="P:nervous system development"/>
    <property type="evidence" value="ECO:0007669"/>
    <property type="project" value="UniProtKB-KW"/>
</dbReference>
<dbReference type="InterPro" id="IPR035648">
    <property type="entry name" value="srGAP1/2/3_SH3"/>
</dbReference>
<evidence type="ECO:0000259" key="26">
    <source>
        <dbReference type="PROSITE" id="PS50238"/>
    </source>
</evidence>
<dbReference type="InterPro" id="IPR036028">
    <property type="entry name" value="SH3-like_dom_sf"/>
</dbReference>
<keyword evidence="12 22" id="KW-0175">Coiled coil</keyword>
<dbReference type="InterPro" id="IPR001452">
    <property type="entry name" value="SH3_domain"/>
</dbReference>
<evidence type="ECO:0000256" key="7">
    <source>
        <dbReference type="ARBA" id="ARBA00022468"/>
    </source>
</evidence>
<dbReference type="FunFam" id="1.20.1270.60:FF:000006">
    <property type="entry name" value="SLIT-ROBO Rho GTPase-activating protein 1 isoform 2"/>
    <property type="match status" value="1"/>
</dbReference>
<dbReference type="FunFam" id="2.30.30.40:FF:000266">
    <property type="entry name" value="SLIT-ROBO Rho GTPase-activating protein 2"/>
    <property type="match status" value="1"/>
</dbReference>
<dbReference type="SUPFAM" id="SSF103657">
    <property type="entry name" value="BAR/IMD domain-like"/>
    <property type="match status" value="1"/>
</dbReference>
<dbReference type="InterPro" id="IPR051627">
    <property type="entry name" value="SLIT-ROBO_RhoGAP"/>
</dbReference>
<evidence type="ECO:0000256" key="14">
    <source>
        <dbReference type="ARBA" id="ARBA00023242"/>
    </source>
</evidence>
<feature type="compositionally biased region" description="Polar residues" evidence="24">
    <location>
        <begin position="897"/>
        <end position="907"/>
    </location>
</feature>
<evidence type="ECO:0000256" key="10">
    <source>
        <dbReference type="ARBA" id="ARBA00022902"/>
    </source>
</evidence>
<dbReference type="GeneTree" id="ENSGT00950000182824"/>
<evidence type="ECO:0000256" key="2">
    <source>
        <dbReference type="ARBA" id="ARBA00004262"/>
    </source>
</evidence>
<keyword evidence="7" id="KW-0343">GTPase activation</keyword>
<evidence type="ECO:0000256" key="21">
    <source>
        <dbReference type="PROSITE-ProRule" id="PRU00192"/>
    </source>
</evidence>
<evidence type="ECO:0000256" key="6">
    <source>
        <dbReference type="ARBA" id="ARBA00022443"/>
    </source>
</evidence>
<dbReference type="Pfam" id="PF00018">
    <property type="entry name" value="SH3_1"/>
    <property type="match status" value="1"/>
</dbReference>
<evidence type="ECO:0000259" key="25">
    <source>
        <dbReference type="PROSITE" id="PS50002"/>
    </source>
</evidence>
<dbReference type="Pfam" id="PF00620">
    <property type="entry name" value="RhoGAP"/>
    <property type="match status" value="1"/>
</dbReference>
<feature type="compositionally biased region" description="Basic and acidic residues" evidence="24">
    <location>
        <begin position="187"/>
        <end position="203"/>
    </location>
</feature>
<keyword evidence="10" id="KW-0524">Neurogenesis</keyword>
<keyword evidence="14" id="KW-0539">Nucleus</keyword>
<evidence type="ECO:0000256" key="20">
    <source>
        <dbReference type="ARBA" id="ARBA00073507"/>
    </source>
</evidence>
<evidence type="ECO:0000256" key="3">
    <source>
        <dbReference type="ARBA" id="ARBA00004510"/>
    </source>
</evidence>
<feature type="coiled-coil region" evidence="23">
    <location>
        <begin position="363"/>
        <end position="397"/>
    </location>
</feature>
<dbReference type="PANTHER" id="PTHR14166">
    <property type="entry name" value="SLIT-ROBO RHO GTPASE ACTIVATING PROTEIN"/>
    <property type="match status" value="1"/>
</dbReference>
<feature type="domain" description="F-BAR" evidence="27">
    <location>
        <begin position="22"/>
        <end position="325"/>
    </location>
</feature>
<evidence type="ECO:0000256" key="22">
    <source>
        <dbReference type="PROSITE-ProRule" id="PRU01077"/>
    </source>
</evidence>
<keyword evidence="8" id="KW-1003">Cell membrane</keyword>
<evidence type="ECO:0000256" key="19">
    <source>
        <dbReference type="ARBA" id="ARBA00034105"/>
    </source>
</evidence>
<evidence type="ECO:0000313" key="28">
    <source>
        <dbReference type="Ensembl" id="ENSPCOP00000030109.1"/>
    </source>
</evidence>
<feature type="compositionally biased region" description="Low complexity" evidence="24">
    <location>
        <begin position="875"/>
        <end position="886"/>
    </location>
</feature>
<dbReference type="PROSITE" id="PS51741">
    <property type="entry name" value="F_BAR"/>
    <property type="match status" value="1"/>
</dbReference>
<dbReference type="GO" id="GO:0043197">
    <property type="term" value="C:dendritic spine"/>
    <property type="evidence" value="ECO:0007669"/>
    <property type="project" value="UniProtKB-SubCell"/>
</dbReference>
<dbReference type="GO" id="GO:0005634">
    <property type="term" value="C:nucleus"/>
    <property type="evidence" value="ECO:0007669"/>
    <property type="project" value="UniProtKB-SubCell"/>
</dbReference>
<dbReference type="CDD" id="cd11955">
    <property type="entry name" value="SH3_srGAP1-3"/>
    <property type="match status" value="1"/>
</dbReference>
<dbReference type="SUPFAM" id="SSF48350">
    <property type="entry name" value="GTPase activation domain, GAP"/>
    <property type="match status" value="1"/>
</dbReference>
<evidence type="ECO:0000256" key="18">
    <source>
        <dbReference type="ARBA" id="ARBA00034100"/>
    </source>
</evidence>
<dbReference type="SMART" id="SM00324">
    <property type="entry name" value="RhoGAP"/>
    <property type="match status" value="1"/>
</dbReference>
<dbReference type="FunFam" id="1.10.555.10:FF:000010">
    <property type="entry name" value="SLIT-ROBO Rho GTPase-activating protein 1 isoform 2"/>
    <property type="match status" value="1"/>
</dbReference>
<dbReference type="GO" id="GO:0045211">
    <property type="term" value="C:postsynaptic membrane"/>
    <property type="evidence" value="ECO:0007669"/>
    <property type="project" value="UniProtKB-SubCell"/>
</dbReference>
<feature type="region of interest" description="Disordered" evidence="24">
    <location>
        <begin position="837"/>
        <end position="936"/>
    </location>
</feature>
<protein>
    <recommendedName>
        <fullName evidence="20">SLIT-ROBO Rho GTPase-activating protein 2</fullName>
    </recommendedName>
</protein>
<evidence type="ECO:0000256" key="15">
    <source>
        <dbReference type="ARBA" id="ARBA00023257"/>
    </source>
</evidence>
<keyword evidence="17" id="KW-0968">Cytoplasmic vesicle</keyword>
<feature type="domain" description="SH3" evidence="25">
    <location>
        <begin position="728"/>
        <end position="787"/>
    </location>
</feature>
<proteinExistence type="predicted"/>
<evidence type="ECO:0000256" key="12">
    <source>
        <dbReference type="ARBA" id="ARBA00023054"/>
    </source>
</evidence>
<evidence type="ECO:0000256" key="1">
    <source>
        <dbReference type="ARBA" id="ARBA00004123"/>
    </source>
</evidence>
<dbReference type="GO" id="GO:0030027">
    <property type="term" value="C:lamellipodium"/>
    <property type="evidence" value="ECO:0007669"/>
    <property type="project" value="UniProtKB-SubCell"/>
</dbReference>
<evidence type="ECO:0000256" key="8">
    <source>
        <dbReference type="ARBA" id="ARBA00022475"/>
    </source>
</evidence>
<evidence type="ECO:0000313" key="29">
    <source>
        <dbReference type="Proteomes" id="UP000233160"/>
    </source>
</evidence>
<keyword evidence="16" id="KW-0966">Cell projection</keyword>
<dbReference type="AlphaFoldDB" id="A0A2K6GV96"/>
<name>A0A2K6GV96_PROCO</name>
<dbReference type="Gene3D" id="1.20.1270.60">
    <property type="entry name" value="Arfaptin homology (AH) domain/BAR domain"/>
    <property type="match status" value="1"/>
</dbReference>
<dbReference type="InterPro" id="IPR031160">
    <property type="entry name" value="F_BAR_dom"/>
</dbReference>
<dbReference type="CDD" id="cd04383">
    <property type="entry name" value="RhoGAP_srGAP"/>
    <property type="match status" value="1"/>
</dbReference>
<keyword evidence="15" id="KW-0628">Postsynaptic cell membrane</keyword>
<keyword evidence="9" id="KW-0963">Cytoplasm</keyword>
<dbReference type="SUPFAM" id="SSF50044">
    <property type="entry name" value="SH3-domain"/>
    <property type="match status" value="1"/>
</dbReference>
<dbReference type="InterPro" id="IPR008936">
    <property type="entry name" value="Rho_GTPase_activation_prot"/>
</dbReference>
<reference evidence="28" key="2">
    <citation type="submission" date="2025-09" db="UniProtKB">
        <authorList>
            <consortium name="Ensembl"/>
        </authorList>
    </citation>
    <scope>IDENTIFICATION</scope>
</reference>
<feature type="compositionally biased region" description="Polar residues" evidence="24">
    <location>
        <begin position="919"/>
        <end position="933"/>
    </location>
</feature>
<evidence type="ECO:0000256" key="24">
    <source>
        <dbReference type="SAM" id="MobiDB-lite"/>
    </source>
</evidence>
<dbReference type="GO" id="GO:0007165">
    <property type="term" value="P:signal transduction"/>
    <property type="evidence" value="ECO:0007669"/>
    <property type="project" value="InterPro"/>
</dbReference>
<evidence type="ECO:0000256" key="11">
    <source>
        <dbReference type="ARBA" id="ARBA00023018"/>
    </source>
</evidence>
<feature type="region of interest" description="Disordered" evidence="24">
    <location>
        <begin position="983"/>
        <end position="1014"/>
    </location>
</feature>
<dbReference type="Ensembl" id="ENSPCOT00000041056.1">
    <property type="protein sequence ID" value="ENSPCOP00000030109.1"/>
    <property type="gene ID" value="ENSPCOG00000027721.1"/>
</dbReference>
<dbReference type="InterPro" id="IPR027267">
    <property type="entry name" value="AH/BAR_dom_sf"/>
</dbReference>
<evidence type="ECO:0000256" key="17">
    <source>
        <dbReference type="ARBA" id="ARBA00023329"/>
    </source>
</evidence>
<dbReference type="InterPro" id="IPR001060">
    <property type="entry name" value="FCH_dom"/>
</dbReference>
<evidence type="ECO:0000256" key="13">
    <source>
        <dbReference type="ARBA" id="ARBA00023136"/>
    </source>
</evidence>
<keyword evidence="13" id="KW-0472">Membrane</keyword>
<dbReference type="GO" id="GO:0005096">
    <property type="term" value="F:GTPase activator activity"/>
    <property type="evidence" value="ECO:0007669"/>
    <property type="project" value="UniProtKB-KW"/>
</dbReference>
<accession>A0A2K6GV96</accession>
<dbReference type="GO" id="GO:0014069">
    <property type="term" value="C:postsynaptic density"/>
    <property type="evidence" value="ECO:0007669"/>
    <property type="project" value="UniProtKB-SubCell"/>
</dbReference>
<feature type="domain" description="Rho-GAP" evidence="26">
    <location>
        <begin position="491"/>
        <end position="679"/>
    </location>
</feature>
<evidence type="ECO:0000259" key="27">
    <source>
        <dbReference type="PROSITE" id="PS51741"/>
    </source>
</evidence>
<comment type="subcellular location">
    <subcellularLocation>
        <location evidence="5">Cell projection</location>
        <location evidence="5">Dendritic spine</location>
    </subcellularLocation>
    <subcellularLocation>
        <location evidence="3">Cell projection</location>
        <location evidence="3">Lamellipodium</location>
    </subcellularLocation>
    <subcellularLocation>
        <location evidence="4">Cytoplasm</location>
        <location evidence="4">Cytosol</location>
    </subcellularLocation>
    <subcellularLocation>
        <location evidence="2">Cytoplasmic vesicle</location>
        <location evidence="2">Phagosome</location>
    </subcellularLocation>
    <subcellularLocation>
        <location evidence="1">Nucleus</location>
    </subcellularLocation>
    <subcellularLocation>
        <location evidence="18">Postsynaptic cell membrane</location>
    </subcellularLocation>
    <subcellularLocation>
        <location evidence="19">Postsynaptic density</location>
    </subcellularLocation>
</comment>
<feature type="compositionally biased region" description="Low complexity" evidence="24">
    <location>
        <begin position="855"/>
        <end position="866"/>
    </location>
</feature>
<keyword evidence="11" id="KW-0770">Synapse</keyword>
<dbReference type="Pfam" id="PF00611">
    <property type="entry name" value="FCH"/>
    <property type="match status" value="1"/>
</dbReference>
<dbReference type="PROSITE" id="PS50002">
    <property type="entry name" value="SH3"/>
    <property type="match status" value="1"/>
</dbReference>
<feature type="region of interest" description="Disordered" evidence="24">
    <location>
        <begin position="187"/>
        <end position="211"/>
    </location>
</feature>
<dbReference type="Proteomes" id="UP000233160">
    <property type="component" value="Unassembled WGS sequence"/>
</dbReference>